<dbReference type="GO" id="GO:0016757">
    <property type="term" value="F:glycosyltransferase activity"/>
    <property type="evidence" value="ECO:0007669"/>
    <property type="project" value="UniProtKB-KW"/>
</dbReference>
<dbReference type="PANTHER" id="PTHR12526">
    <property type="entry name" value="GLYCOSYLTRANSFERASE"/>
    <property type="match status" value="1"/>
</dbReference>
<keyword evidence="1" id="KW-0328">Glycosyltransferase</keyword>
<keyword evidence="2 4" id="KW-0808">Transferase</keyword>
<evidence type="ECO:0000313" key="5">
    <source>
        <dbReference type="Proteomes" id="UP000199580"/>
    </source>
</evidence>
<organism evidence="4 5">
    <name type="scientific">Flavobacterium noncentrifugens</name>
    <dbReference type="NCBI Taxonomy" id="1128970"/>
    <lineage>
        <taxon>Bacteria</taxon>
        <taxon>Pseudomonadati</taxon>
        <taxon>Bacteroidota</taxon>
        <taxon>Flavobacteriia</taxon>
        <taxon>Flavobacteriales</taxon>
        <taxon>Flavobacteriaceae</taxon>
        <taxon>Flavobacterium</taxon>
    </lineage>
</organism>
<sequence>MRFAIITHVPHGLANDSYFAYAPYVREMNIWTQFTDAVEIVAPLELVQKTAIAIDYNQKDIIFSDIKSMNLIGFKSILSSLLHTPKTAYKIFRAMRRADHIHLRCPGNIGLLGCFIQIFFPGKTKTAKYAGNWDPDAAQPLTYRIQKWILNNTFLTKNMQVLVYGEWLGSSKNIKPFFTATYRDSDKIPVEPRMLHNNIRFLFVGSLAIGKRPLYAIQLVQQLSQSGFKVSLDLFGEGREMQVLKDYCLSHELQDIVRFQGNQAEAVVRKAYQESHFVLLPSQSEGWPKVLAEAMFWGCLPVASKVSCVPSMLDHGKRGILLAMDLNQDVSEIKNILENQQQYDDKVLKSVAWSRDYTLDLFQNQIKALLRP</sequence>
<evidence type="ECO:0000313" key="4">
    <source>
        <dbReference type="EMBL" id="SDJ63074.1"/>
    </source>
</evidence>
<reference evidence="4 5" key="1">
    <citation type="submission" date="2016-10" db="EMBL/GenBank/DDBJ databases">
        <authorList>
            <person name="de Groot N.N."/>
        </authorList>
    </citation>
    <scope>NUCLEOTIDE SEQUENCE [LARGE SCALE GENOMIC DNA]</scope>
    <source>
        <strain evidence="4 5">CGMCC 1.10076</strain>
    </source>
</reference>
<keyword evidence="5" id="KW-1185">Reference proteome</keyword>
<dbReference type="Gene3D" id="3.40.50.2000">
    <property type="entry name" value="Glycogen Phosphorylase B"/>
    <property type="match status" value="1"/>
</dbReference>
<dbReference type="AlphaFoldDB" id="A0A1G8VAZ5"/>
<dbReference type="EMBL" id="FNEZ01000002">
    <property type="protein sequence ID" value="SDJ63074.1"/>
    <property type="molecule type" value="Genomic_DNA"/>
</dbReference>
<dbReference type="RefSeq" id="WP_091392878.1">
    <property type="nucleotide sequence ID" value="NZ_BKAI01000003.1"/>
</dbReference>
<proteinExistence type="predicted"/>
<evidence type="ECO:0000256" key="2">
    <source>
        <dbReference type="ARBA" id="ARBA00022679"/>
    </source>
</evidence>
<evidence type="ECO:0000259" key="3">
    <source>
        <dbReference type="Pfam" id="PF00534"/>
    </source>
</evidence>
<dbReference type="Pfam" id="PF00534">
    <property type="entry name" value="Glycos_transf_1"/>
    <property type="match status" value="1"/>
</dbReference>
<dbReference type="STRING" id="1128970.SAMN04487935_1259"/>
<accession>A0A1G8VAZ5</accession>
<protein>
    <submittedName>
        <fullName evidence="4">Glycosyltransferase involved in cell wall bisynthesis</fullName>
    </submittedName>
</protein>
<name>A0A1G8VAZ5_9FLAO</name>
<dbReference type="SUPFAM" id="SSF53756">
    <property type="entry name" value="UDP-Glycosyltransferase/glycogen phosphorylase"/>
    <property type="match status" value="1"/>
</dbReference>
<gene>
    <name evidence="4" type="ORF">SAMN04487935_1259</name>
</gene>
<dbReference type="PANTHER" id="PTHR12526:SF629">
    <property type="entry name" value="TEICHURONIC ACID BIOSYNTHESIS GLYCOSYLTRANSFERASE TUAH-RELATED"/>
    <property type="match status" value="1"/>
</dbReference>
<dbReference type="CDD" id="cd03801">
    <property type="entry name" value="GT4_PimA-like"/>
    <property type="match status" value="1"/>
</dbReference>
<feature type="domain" description="Glycosyl transferase family 1" evidence="3">
    <location>
        <begin position="196"/>
        <end position="342"/>
    </location>
</feature>
<dbReference type="InterPro" id="IPR001296">
    <property type="entry name" value="Glyco_trans_1"/>
</dbReference>
<dbReference type="OrthoDB" id="1395864at2"/>
<evidence type="ECO:0000256" key="1">
    <source>
        <dbReference type="ARBA" id="ARBA00022676"/>
    </source>
</evidence>
<dbReference type="Proteomes" id="UP000199580">
    <property type="component" value="Unassembled WGS sequence"/>
</dbReference>